<dbReference type="Gene3D" id="3.30.70.100">
    <property type="match status" value="1"/>
</dbReference>
<evidence type="ECO:0000313" key="2">
    <source>
        <dbReference type="Proteomes" id="UP001589775"/>
    </source>
</evidence>
<dbReference type="SUPFAM" id="SSF54909">
    <property type="entry name" value="Dimeric alpha+beta barrel"/>
    <property type="match status" value="1"/>
</dbReference>
<keyword evidence="2" id="KW-1185">Reference proteome</keyword>
<proteinExistence type="predicted"/>
<protein>
    <recommendedName>
        <fullName evidence="3">DUF1330 domain-containing protein</fullName>
    </recommendedName>
</protein>
<accession>A0ABV6EM55</accession>
<dbReference type="Proteomes" id="UP001589775">
    <property type="component" value="Unassembled WGS sequence"/>
</dbReference>
<evidence type="ECO:0000313" key="1">
    <source>
        <dbReference type="EMBL" id="MFC0239308.1"/>
    </source>
</evidence>
<dbReference type="EMBL" id="JBHLWM010000001">
    <property type="protein sequence ID" value="MFC0239308.1"/>
    <property type="molecule type" value="Genomic_DNA"/>
</dbReference>
<evidence type="ECO:0008006" key="3">
    <source>
        <dbReference type="Google" id="ProtNLM"/>
    </source>
</evidence>
<name>A0ABV6EM55_9BRAD</name>
<dbReference type="RefSeq" id="WP_378383989.1">
    <property type="nucleotide sequence ID" value="NZ_JBHLWM010000001.1"/>
</dbReference>
<reference evidence="1 2" key="1">
    <citation type="submission" date="2024-09" db="EMBL/GenBank/DDBJ databases">
        <authorList>
            <person name="Sun Q."/>
            <person name="Mori K."/>
        </authorList>
    </citation>
    <scope>NUCLEOTIDE SEQUENCE [LARGE SCALE GENOMIC DNA]</scope>
    <source>
        <strain evidence="1 2">KCTC 23279</strain>
    </source>
</reference>
<comment type="caution">
    <text evidence="1">The sequence shown here is derived from an EMBL/GenBank/DDBJ whole genome shotgun (WGS) entry which is preliminary data.</text>
</comment>
<dbReference type="InterPro" id="IPR011008">
    <property type="entry name" value="Dimeric_a/b-barrel"/>
</dbReference>
<gene>
    <name evidence="1" type="ORF">ACFFJ6_02465</name>
</gene>
<sequence>MVNLLWFRERPHYPDGFAGAKTSSREAYYQGYAGAIRAVATDLGIAMELVYAGDRLSGLLAGPDEDWDDIAIVRYRSIDDLRRIVESKAYQETAQPHRLAAVANWRFFATKSK</sequence>
<organism evidence="1 2">
    <name type="scientific">Rhodopseudomonas telluris</name>
    <dbReference type="NCBI Taxonomy" id="644215"/>
    <lineage>
        <taxon>Bacteria</taxon>
        <taxon>Pseudomonadati</taxon>
        <taxon>Pseudomonadota</taxon>
        <taxon>Alphaproteobacteria</taxon>
        <taxon>Hyphomicrobiales</taxon>
        <taxon>Nitrobacteraceae</taxon>
        <taxon>Rhodopseudomonas</taxon>
    </lineage>
</organism>